<reference evidence="2 4" key="1">
    <citation type="submission" date="2017-11" db="EMBL/GenBank/DDBJ databases">
        <title>The genome of Rhizophagus clarus HR1 reveals common genetic basis of auxotrophy among arbuscular mycorrhizal fungi.</title>
        <authorList>
            <person name="Kobayashi Y."/>
        </authorList>
    </citation>
    <scope>NUCLEOTIDE SEQUENCE [LARGE SCALE GENOMIC DNA]</scope>
    <source>
        <strain evidence="2 4">HR1</strain>
    </source>
</reference>
<evidence type="ECO:0000256" key="1">
    <source>
        <dbReference type="SAM" id="MobiDB-lite"/>
    </source>
</evidence>
<feature type="compositionally biased region" description="Basic residues" evidence="1">
    <location>
        <begin position="1"/>
        <end position="18"/>
    </location>
</feature>
<gene>
    <name evidence="3" type="ORF">RCL2_000571600</name>
    <name evidence="2" type="ORF">RclHR1_01130005</name>
</gene>
<organism evidence="2 4">
    <name type="scientific">Rhizophagus clarus</name>
    <dbReference type="NCBI Taxonomy" id="94130"/>
    <lineage>
        <taxon>Eukaryota</taxon>
        <taxon>Fungi</taxon>
        <taxon>Fungi incertae sedis</taxon>
        <taxon>Mucoromycota</taxon>
        <taxon>Glomeromycotina</taxon>
        <taxon>Glomeromycetes</taxon>
        <taxon>Glomerales</taxon>
        <taxon>Glomeraceae</taxon>
        <taxon>Rhizophagus</taxon>
    </lineage>
</organism>
<evidence type="ECO:0000313" key="4">
    <source>
        <dbReference type="Proteomes" id="UP000247702"/>
    </source>
</evidence>
<sequence length="122" mass="14549">MTRNYSLRKHSRNKQKRRERLERKFDTKAKNKGIDEPTTSKAKKNWHHINKNVYHFFKPVSHFKKSKHSKQKDLLPFLPKQTIIKKRAAGKPLVPLPPMTKQDWKIHVAKGFEQIDAERKAK</sequence>
<dbReference type="EMBL" id="BLAL01000037">
    <property type="protein sequence ID" value="GES78411.1"/>
    <property type="molecule type" value="Genomic_DNA"/>
</dbReference>
<dbReference type="EMBL" id="BEXD01000147">
    <property type="protein sequence ID" value="GBB84709.1"/>
    <property type="molecule type" value="Genomic_DNA"/>
</dbReference>
<reference evidence="3" key="2">
    <citation type="submission" date="2019-10" db="EMBL/GenBank/DDBJ databases">
        <title>Conservation and host-specific expression of non-tandemly repeated heterogenous ribosome RNA gene in arbuscular mycorrhizal fungi.</title>
        <authorList>
            <person name="Maeda T."/>
            <person name="Kobayashi Y."/>
            <person name="Nakagawa T."/>
            <person name="Ezawa T."/>
            <person name="Yamaguchi K."/>
            <person name="Bino T."/>
            <person name="Nishimoto Y."/>
            <person name="Shigenobu S."/>
            <person name="Kawaguchi M."/>
        </authorList>
    </citation>
    <scope>NUCLEOTIDE SEQUENCE</scope>
    <source>
        <strain evidence="3">HR1</strain>
    </source>
</reference>
<dbReference type="AlphaFoldDB" id="A0A2Z6QG23"/>
<accession>A0A2Z6QG23</accession>
<dbReference type="Proteomes" id="UP000247702">
    <property type="component" value="Unassembled WGS sequence"/>
</dbReference>
<proteinExistence type="predicted"/>
<protein>
    <submittedName>
        <fullName evidence="2">Uncharacterized protein</fullName>
    </submittedName>
</protein>
<evidence type="ECO:0000313" key="3">
    <source>
        <dbReference type="EMBL" id="GES78411.1"/>
    </source>
</evidence>
<evidence type="ECO:0000313" key="2">
    <source>
        <dbReference type="EMBL" id="GBB84709.1"/>
    </source>
</evidence>
<feature type="region of interest" description="Disordered" evidence="1">
    <location>
        <begin position="1"/>
        <end position="44"/>
    </location>
</feature>
<name>A0A2Z6QG23_9GLOM</name>
<comment type="caution">
    <text evidence="2">The sequence shown here is derived from an EMBL/GenBank/DDBJ whole genome shotgun (WGS) entry which is preliminary data.</text>
</comment>
<keyword evidence="4" id="KW-1185">Reference proteome</keyword>
<dbReference type="Proteomes" id="UP000615446">
    <property type="component" value="Unassembled WGS sequence"/>
</dbReference>
<feature type="compositionally biased region" description="Basic and acidic residues" evidence="1">
    <location>
        <begin position="19"/>
        <end position="35"/>
    </location>
</feature>